<feature type="signal peptide" evidence="2">
    <location>
        <begin position="1"/>
        <end position="23"/>
    </location>
</feature>
<comment type="caution">
    <text evidence="3">The sequence shown here is derived from an EMBL/GenBank/DDBJ whole genome shotgun (WGS) entry which is preliminary data.</text>
</comment>
<evidence type="ECO:0000313" key="3">
    <source>
        <dbReference type="EMBL" id="GAA5526729.1"/>
    </source>
</evidence>
<evidence type="ECO:0000313" key="4">
    <source>
        <dbReference type="Proteomes" id="UP001428290"/>
    </source>
</evidence>
<feature type="chain" id="PRO_5047125011" evidence="2">
    <location>
        <begin position="24"/>
        <end position="149"/>
    </location>
</feature>
<keyword evidence="2" id="KW-0732">Signal</keyword>
<sequence>MSNLPKRRSSLMLNTSMSVAAIAATLTGWAVLSNQQAVDFSAELATPEPIVAVAEIPQVELPSLPTVAPLTRNGHRIIRIPNASAGGSTQPSAPNQSVPSAPATGGSSGNVPSQAAPQPAAPRQVAPVPTAVPAPAAPAAPSRNTRSSR</sequence>
<proteinExistence type="predicted"/>
<evidence type="ECO:0000256" key="1">
    <source>
        <dbReference type="SAM" id="MobiDB-lite"/>
    </source>
</evidence>
<feature type="region of interest" description="Disordered" evidence="1">
    <location>
        <begin position="78"/>
        <end position="149"/>
    </location>
</feature>
<keyword evidence="4" id="KW-1185">Reference proteome</keyword>
<feature type="compositionally biased region" description="Low complexity" evidence="1">
    <location>
        <begin position="110"/>
        <end position="129"/>
    </location>
</feature>
<feature type="compositionally biased region" description="Polar residues" evidence="1">
    <location>
        <begin position="85"/>
        <end position="99"/>
    </location>
</feature>
<gene>
    <name evidence="3" type="ORF">Hgul01_00506</name>
</gene>
<dbReference type="Proteomes" id="UP001428290">
    <property type="component" value="Unassembled WGS sequence"/>
</dbReference>
<evidence type="ECO:0000256" key="2">
    <source>
        <dbReference type="SAM" id="SignalP"/>
    </source>
</evidence>
<accession>A0ABP9WU50</accession>
<feature type="compositionally biased region" description="Low complexity" evidence="1">
    <location>
        <begin position="139"/>
        <end position="149"/>
    </location>
</feature>
<protein>
    <submittedName>
        <fullName evidence="3">Uncharacterized protein</fullName>
    </submittedName>
</protein>
<dbReference type="EMBL" id="BAABRU010000002">
    <property type="protein sequence ID" value="GAA5526729.1"/>
    <property type="molecule type" value="Genomic_DNA"/>
</dbReference>
<organism evidence="3 4">
    <name type="scientific">Herpetosiphon gulosus</name>
    <dbReference type="NCBI Taxonomy" id="1973496"/>
    <lineage>
        <taxon>Bacteria</taxon>
        <taxon>Bacillati</taxon>
        <taxon>Chloroflexota</taxon>
        <taxon>Chloroflexia</taxon>
        <taxon>Herpetosiphonales</taxon>
        <taxon>Herpetosiphonaceae</taxon>
        <taxon>Herpetosiphon</taxon>
    </lineage>
</organism>
<name>A0ABP9WU50_9CHLR</name>
<reference evidence="3 4" key="1">
    <citation type="submission" date="2024-02" db="EMBL/GenBank/DDBJ databases">
        <title>Herpetosiphon gulosus NBRC 112829.</title>
        <authorList>
            <person name="Ichikawa N."/>
            <person name="Katano-Makiyama Y."/>
            <person name="Hidaka K."/>
        </authorList>
    </citation>
    <scope>NUCLEOTIDE SEQUENCE [LARGE SCALE GENOMIC DNA]</scope>
    <source>
        <strain evidence="3 4">NBRC 112829</strain>
    </source>
</reference>
<dbReference type="RefSeq" id="WP_345720372.1">
    <property type="nucleotide sequence ID" value="NZ_BAABRU010000002.1"/>
</dbReference>